<dbReference type="PROSITE" id="PS51257">
    <property type="entry name" value="PROKAR_LIPOPROTEIN"/>
    <property type="match status" value="1"/>
</dbReference>
<name>A0ABN6Z846_9BACE</name>
<evidence type="ECO:0000259" key="2">
    <source>
        <dbReference type="Pfam" id="PF14129"/>
    </source>
</evidence>
<keyword evidence="4" id="KW-1185">Reference proteome</keyword>
<proteinExistence type="predicted"/>
<sequence length="338" mass="38347">MMSSKLNKLFIGFVIASCCGFSACKKKMPGDVLSKGEMEDVLVDYHLARAMAENLPSEERYKQILYINAVYDKYGITEKDFNSSLEWYSRHTEDMVKIYEKVDKRLLAQKEKNKVLLASSGTEEQKQSATGDTVNIWNKQKYYKLTESSTSNKFYFSIYPDNNFKERDIFIWSIRCSFATAKKHPQDAVMAMVIKYDNDSVITQTRNIGNNGMYIIRIQNDSPSNIREIKGFVYYNHLGSYPQDALIVDKISLTRYHVKGAPAPVQTPATPPAQNTIIPDTARPATPTNQTVQPEVKPAGTDTIKKVPVNSAVPRRRTINKTNSGNQNNNQISPERSR</sequence>
<organism evidence="3 4">
    <name type="scientific">Bacteroides sedimenti</name>
    <dbReference type="NCBI Taxonomy" id="2136147"/>
    <lineage>
        <taxon>Bacteria</taxon>
        <taxon>Pseudomonadati</taxon>
        <taxon>Bacteroidota</taxon>
        <taxon>Bacteroidia</taxon>
        <taxon>Bacteroidales</taxon>
        <taxon>Bacteroidaceae</taxon>
        <taxon>Bacteroides</taxon>
    </lineage>
</organism>
<evidence type="ECO:0000313" key="3">
    <source>
        <dbReference type="EMBL" id="BEG98548.1"/>
    </source>
</evidence>
<gene>
    <name evidence="3" type="ORF">BSYN_08130</name>
</gene>
<dbReference type="EMBL" id="AP028055">
    <property type="protein sequence ID" value="BEG98548.1"/>
    <property type="molecule type" value="Genomic_DNA"/>
</dbReference>
<accession>A0ABN6Z846</accession>
<dbReference type="Proteomes" id="UP001496674">
    <property type="component" value="Chromosome"/>
</dbReference>
<dbReference type="Pfam" id="PF14129">
    <property type="entry name" value="DUF4296"/>
    <property type="match status" value="1"/>
</dbReference>
<evidence type="ECO:0000256" key="1">
    <source>
        <dbReference type="SAM" id="MobiDB-lite"/>
    </source>
</evidence>
<feature type="region of interest" description="Disordered" evidence="1">
    <location>
        <begin position="282"/>
        <end position="338"/>
    </location>
</feature>
<feature type="domain" description="DUF4296" evidence="2">
    <location>
        <begin position="29"/>
        <end position="111"/>
    </location>
</feature>
<dbReference type="RefSeq" id="WP_353333564.1">
    <property type="nucleotide sequence ID" value="NZ_AP028055.1"/>
</dbReference>
<evidence type="ECO:0000313" key="4">
    <source>
        <dbReference type="Proteomes" id="UP001496674"/>
    </source>
</evidence>
<dbReference type="InterPro" id="IPR025381">
    <property type="entry name" value="DUF4296"/>
</dbReference>
<feature type="compositionally biased region" description="Low complexity" evidence="1">
    <location>
        <begin position="320"/>
        <end position="338"/>
    </location>
</feature>
<reference evidence="3 4" key="1">
    <citation type="submission" date="2023-04" db="EMBL/GenBank/DDBJ databases">
        <title>Draft genome sequence of acteroides sedimenti strain YN3PY1.</title>
        <authorList>
            <person name="Yoshida N."/>
        </authorList>
    </citation>
    <scope>NUCLEOTIDE SEQUENCE [LARGE SCALE GENOMIC DNA]</scope>
    <source>
        <strain evidence="3 4">YN3PY1</strain>
    </source>
</reference>
<protein>
    <recommendedName>
        <fullName evidence="2">DUF4296 domain-containing protein</fullName>
    </recommendedName>
</protein>